<accession>A0A6J5NY65</accession>
<reference evidence="1" key="1">
    <citation type="submission" date="2020-04" db="EMBL/GenBank/DDBJ databases">
        <authorList>
            <person name="Chiriac C."/>
            <person name="Salcher M."/>
            <person name="Ghai R."/>
            <person name="Kavagutti S V."/>
        </authorList>
    </citation>
    <scope>NUCLEOTIDE SEQUENCE</scope>
</reference>
<sequence length="59" mass="6973">MRKSDGTIEKMELKEKVAKAKRILAAKQRIKHQNALYSEDYNVRMKAKKEVERKKKKGI</sequence>
<protein>
    <submittedName>
        <fullName evidence="1">Uncharacterized protein</fullName>
    </submittedName>
</protein>
<evidence type="ECO:0000313" key="1">
    <source>
        <dbReference type="EMBL" id="CAB4164449.1"/>
    </source>
</evidence>
<gene>
    <name evidence="1" type="ORF">UFOVP816_34</name>
</gene>
<dbReference type="EMBL" id="LR796759">
    <property type="protein sequence ID" value="CAB4164449.1"/>
    <property type="molecule type" value="Genomic_DNA"/>
</dbReference>
<name>A0A6J5NY65_9CAUD</name>
<proteinExistence type="predicted"/>
<organism evidence="1">
    <name type="scientific">uncultured Caudovirales phage</name>
    <dbReference type="NCBI Taxonomy" id="2100421"/>
    <lineage>
        <taxon>Viruses</taxon>
        <taxon>Duplodnaviria</taxon>
        <taxon>Heunggongvirae</taxon>
        <taxon>Uroviricota</taxon>
        <taxon>Caudoviricetes</taxon>
        <taxon>Peduoviridae</taxon>
        <taxon>Maltschvirus</taxon>
        <taxon>Maltschvirus maltsch</taxon>
    </lineage>
</organism>